<dbReference type="PANTHER" id="PTHR33018:SF34">
    <property type="entry name" value="OS02G0472350 PROTEIN"/>
    <property type="match status" value="1"/>
</dbReference>
<dbReference type="EnsemblPlants" id="AUR62040376-RA">
    <property type="protein sequence ID" value="AUR62040376-RA:cds"/>
    <property type="gene ID" value="AUR62040376"/>
</dbReference>
<reference evidence="1" key="2">
    <citation type="submission" date="2021-03" db="UniProtKB">
        <authorList>
            <consortium name="EnsemblPlants"/>
        </authorList>
    </citation>
    <scope>IDENTIFICATION</scope>
</reference>
<keyword evidence="2" id="KW-1185">Reference proteome</keyword>
<sequence>MSAVIAPKPRHFFDDYGEDSVLDDGYVRRKKKVHIEVDVTDDISIYVRNDHNEGLWVDKEKMGKKLKRGHIKLMARKRKRMRETKNSDNNECKEERGRTVLRMVGKAIHVGSKIPLQWHPTKRIPIGSHRGNFSTYIGVVVREREKDLEKQGIHVSNVPRHLTWIIAHSHVKNGVLTVDNPVDKEIYNAIILTFYDLSLVLQIKLEAQVQKGEIVAIGRDDIVLRALKKQEHGVSIRDVGSGITNKEYFGYNKPTAPSELHAKMNAMNSMMETMSKQQNFIISFMMSCLTQEQLREFMAGGAQQNVFSGDLANSSGMLGGEATGSGGFLGALGNHFCSGDMGGSSSQGVAGNGLDAAHLGWSDFHLAIEGSDKDLQIVANEKVYIENIMEVLGNHTILLPHGHHQVTITEDLIPSAPLPCPNDELIFVCQAKKAFTAGPNHLILPHRKAAHYSITGCRTLKLLACPNSHRKAKSTARQVASCSNAIRSVSTQ</sequence>
<evidence type="ECO:0000313" key="1">
    <source>
        <dbReference type="EnsemblPlants" id="AUR62040376-RA:cds"/>
    </source>
</evidence>
<dbReference type="AlphaFoldDB" id="A0A803N4R0"/>
<dbReference type="Gramene" id="AUR62040376-RA">
    <property type="protein sequence ID" value="AUR62040376-RA:cds"/>
    <property type="gene ID" value="AUR62040376"/>
</dbReference>
<dbReference type="Proteomes" id="UP000596660">
    <property type="component" value="Unplaced"/>
</dbReference>
<evidence type="ECO:0000313" key="2">
    <source>
        <dbReference type="Proteomes" id="UP000596660"/>
    </source>
</evidence>
<protein>
    <submittedName>
        <fullName evidence="1">Uncharacterized protein</fullName>
    </submittedName>
</protein>
<proteinExistence type="predicted"/>
<dbReference type="PANTHER" id="PTHR33018">
    <property type="entry name" value="OS10G0338966 PROTEIN-RELATED"/>
    <property type="match status" value="1"/>
</dbReference>
<accession>A0A803N4R0</accession>
<reference evidence="1" key="1">
    <citation type="journal article" date="2017" name="Nature">
        <title>The genome of Chenopodium quinoa.</title>
        <authorList>
            <person name="Jarvis D.E."/>
            <person name="Ho Y.S."/>
            <person name="Lightfoot D.J."/>
            <person name="Schmoeckel S.M."/>
            <person name="Li B."/>
            <person name="Borm T.J.A."/>
            <person name="Ohyanagi H."/>
            <person name="Mineta K."/>
            <person name="Michell C.T."/>
            <person name="Saber N."/>
            <person name="Kharbatia N.M."/>
            <person name="Rupper R.R."/>
            <person name="Sharp A.R."/>
            <person name="Dally N."/>
            <person name="Boughton B.A."/>
            <person name="Woo Y.H."/>
            <person name="Gao G."/>
            <person name="Schijlen E.G.W.M."/>
            <person name="Guo X."/>
            <person name="Momin A.A."/>
            <person name="Negrao S."/>
            <person name="Al-Babili S."/>
            <person name="Gehring C."/>
            <person name="Roessner U."/>
            <person name="Jung C."/>
            <person name="Murphy K."/>
            <person name="Arold S.T."/>
            <person name="Gojobori T."/>
            <person name="van der Linden C.G."/>
            <person name="van Loo E.N."/>
            <person name="Jellen E.N."/>
            <person name="Maughan P.J."/>
            <person name="Tester M."/>
        </authorList>
    </citation>
    <scope>NUCLEOTIDE SEQUENCE [LARGE SCALE GENOMIC DNA]</scope>
    <source>
        <strain evidence="1">cv. PI 614886</strain>
    </source>
</reference>
<organism evidence="1 2">
    <name type="scientific">Chenopodium quinoa</name>
    <name type="common">Quinoa</name>
    <dbReference type="NCBI Taxonomy" id="63459"/>
    <lineage>
        <taxon>Eukaryota</taxon>
        <taxon>Viridiplantae</taxon>
        <taxon>Streptophyta</taxon>
        <taxon>Embryophyta</taxon>
        <taxon>Tracheophyta</taxon>
        <taxon>Spermatophyta</taxon>
        <taxon>Magnoliopsida</taxon>
        <taxon>eudicotyledons</taxon>
        <taxon>Gunneridae</taxon>
        <taxon>Pentapetalae</taxon>
        <taxon>Caryophyllales</taxon>
        <taxon>Chenopodiaceae</taxon>
        <taxon>Chenopodioideae</taxon>
        <taxon>Atripliceae</taxon>
        <taxon>Chenopodium</taxon>
    </lineage>
</organism>
<name>A0A803N4R0_CHEQI</name>